<dbReference type="NCBIfam" id="TIGR03134">
    <property type="entry name" value="malonate_gamma"/>
    <property type="match status" value="1"/>
</dbReference>
<evidence type="ECO:0000259" key="2">
    <source>
        <dbReference type="PROSITE" id="PS50980"/>
    </source>
</evidence>
<dbReference type="GO" id="GO:0016740">
    <property type="term" value="F:transferase activity"/>
    <property type="evidence" value="ECO:0007669"/>
    <property type="project" value="UniProtKB-KW"/>
</dbReference>
<dbReference type="InterPro" id="IPR009648">
    <property type="entry name" value="Malonate_gamma"/>
</dbReference>
<reference evidence="3 4" key="1">
    <citation type="submission" date="2019-06" db="EMBL/GenBank/DDBJ databases">
        <title>Sorghum-associated microbial communities from plants grown in Nebraska, USA.</title>
        <authorList>
            <person name="Schachtman D."/>
        </authorList>
    </citation>
    <scope>NUCLEOTIDE SEQUENCE [LARGE SCALE GENOMIC DNA]</scope>
    <source>
        <strain evidence="3 4">2482</strain>
    </source>
</reference>
<feature type="domain" description="CoA carboxyltransferase N-terminal" evidence="2">
    <location>
        <begin position="1"/>
        <end position="240"/>
    </location>
</feature>
<dbReference type="GO" id="GO:0006633">
    <property type="term" value="P:fatty acid biosynthetic process"/>
    <property type="evidence" value="ECO:0007669"/>
    <property type="project" value="TreeGrafter"/>
</dbReference>
<keyword evidence="4" id="KW-1185">Reference proteome</keyword>
<dbReference type="PANTHER" id="PTHR42995:SF1">
    <property type="entry name" value="MALONATE DECARBOXYLASE BETA SUBUNIT"/>
    <property type="match status" value="1"/>
</dbReference>
<gene>
    <name evidence="3" type="ORF">FB550_110230</name>
</gene>
<dbReference type="PROSITE" id="PS50980">
    <property type="entry name" value="COA_CT_NTER"/>
    <property type="match status" value="1"/>
</dbReference>
<accession>A0A561D2D7</accession>
<dbReference type="InterPro" id="IPR017556">
    <property type="entry name" value="Malonate_beta"/>
</dbReference>
<dbReference type="RefSeq" id="WP_144566833.1">
    <property type="nucleotide sequence ID" value="NZ_VIVN01000010.1"/>
</dbReference>
<name>A0A561D2D7_9BACI</name>
<keyword evidence="1" id="KW-0808">Transferase</keyword>
<dbReference type="GO" id="GO:0016831">
    <property type="term" value="F:carboxy-lyase activity"/>
    <property type="evidence" value="ECO:0007669"/>
    <property type="project" value="InterPro"/>
</dbReference>
<dbReference type="NCBIfam" id="TIGR03133">
    <property type="entry name" value="malonate_beta"/>
    <property type="match status" value="1"/>
</dbReference>
<organism evidence="3 4">
    <name type="scientific">Neobacillus bataviensis</name>
    <dbReference type="NCBI Taxonomy" id="220685"/>
    <lineage>
        <taxon>Bacteria</taxon>
        <taxon>Bacillati</taxon>
        <taxon>Bacillota</taxon>
        <taxon>Bacilli</taxon>
        <taxon>Bacillales</taxon>
        <taxon>Bacillaceae</taxon>
        <taxon>Neobacillus</taxon>
    </lineage>
</organism>
<dbReference type="AlphaFoldDB" id="A0A561D2D7"/>
<evidence type="ECO:0000256" key="1">
    <source>
        <dbReference type="ARBA" id="ARBA00022679"/>
    </source>
</evidence>
<dbReference type="Proteomes" id="UP000319671">
    <property type="component" value="Unassembled WGS sequence"/>
</dbReference>
<proteinExistence type="predicted"/>
<dbReference type="Pfam" id="PF01039">
    <property type="entry name" value="Carboxyl_trans"/>
    <property type="match status" value="1"/>
</dbReference>
<dbReference type="InterPro" id="IPR034733">
    <property type="entry name" value="AcCoA_carboxyl_beta"/>
</dbReference>
<dbReference type="InterPro" id="IPR011762">
    <property type="entry name" value="COA_CT_N"/>
</dbReference>
<dbReference type="InterPro" id="IPR029045">
    <property type="entry name" value="ClpP/crotonase-like_dom_sf"/>
</dbReference>
<evidence type="ECO:0000313" key="3">
    <source>
        <dbReference type="EMBL" id="TWD97621.1"/>
    </source>
</evidence>
<dbReference type="GO" id="GO:0005975">
    <property type="term" value="P:carbohydrate metabolic process"/>
    <property type="evidence" value="ECO:0007669"/>
    <property type="project" value="InterPro"/>
</dbReference>
<comment type="caution">
    <text evidence="3">The sequence shown here is derived from an EMBL/GenBank/DDBJ whole genome shotgun (WGS) entry which is preliminary data.</text>
</comment>
<dbReference type="GO" id="GO:2001295">
    <property type="term" value="P:malonyl-CoA biosynthetic process"/>
    <property type="evidence" value="ECO:0007669"/>
    <property type="project" value="TreeGrafter"/>
</dbReference>
<dbReference type="GO" id="GO:0003989">
    <property type="term" value="F:acetyl-CoA carboxylase activity"/>
    <property type="evidence" value="ECO:0007669"/>
    <property type="project" value="TreeGrafter"/>
</dbReference>
<dbReference type="NCBIfam" id="NF005530">
    <property type="entry name" value="PRK07189.1"/>
    <property type="match status" value="1"/>
</dbReference>
<dbReference type="SUPFAM" id="SSF52096">
    <property type="entry name" value="ClpP/crotonase"/>
    <property type="match status" value="2"/>
</dbReference>
<dbReference type="EMBL" id="VIVN01000010">
    <property type="protein sequence ID" value="TWD97621.1"/>
    <property type="molecule type" value="Genomic_DNA"/>
</dbReference>
<protein>
    <submittedName>
        <fullName evidence="3">Malonate decarboxylase beta subunit</fullName>
    </submittedName>
</protein>
<dbReference type="Gene3D" id="3.90.226.10">
    <property type="entry name" value="2-enoyl-CoA Hydratase, Chain A, domain 1"/>
    <property type="match status" value="2"/>
</dbReference>
<dbReference type="PANTHER" id="PTHR42995">
    <property type="entry name" value="ACETYL-COENZYME A CARBOXYLASE CARBOXYL TRANSFERASE SUBUNIT BETA, CHLOROPLASTIC"/>
    <property type="match status" value="1"/>
</dbReference>
<sequence length="564" mass="61284">MLNSFVELNGRERAKALLDKGTFRELLGPLDRLESPHLEPQGIVPQSDDGIILALGQINTKNVLIISMEGAFQGGGIGEVSGAKISASLELVLEENKQGKTIYPIIIFDTGGVRLQEANYGLLSISEIGNQIVALRKYVPVVGIIPGRVGAFGGMSITAGLCTTLIATNKARLGLNGPEVIEQEAGVIEFDSSDQALIWNTIGSNQRLKTGLVDAVVEDDTEVIIHTIDSVLTIKANPAKTEQIDFYLTLLNDIDLSLEWTPEKYTAYSKQLQPVQQAVPMAREGHSASSNSRGYKWFSFLTGIVYPTSSVPSVLAADIEKNGQLCRYISIVPNPNHKFPRVRNGEVGLLEGWTVAQVVRDVIQQDENKEIKRPIVAIIDVPSQAYGYKEELIGINLALAASADAYATARQKGHPVIGLIVGNAISGGFLAHGLQSNQLIALDDEKITIQAMSKASAARVTKRTIAELEEATKKVPAMAYDVQSYSTLGALYKLVSNINPDQPTEQNIEEIEQTVVEAINSTKGTVTDLSYRLKTKEALAGGRTATIKVRELLKEQWKFEHMIL</sequence>
<evidence type="ECO:0000313" key="4">
    <source>
        <dbReference type="Proteomes" id="UP000319671"/>
    </source>
</evidence>
<dbReference type="Pfam" id="PF06833">
    <property type="entry name" value="MdcE"/>
    <property type="match status" value="1"/>
</dbReference>